<dbReference type="Proteomes" id="UP000285405">
    <property type="component" value="Unassembled WGS sequence"/>
</dbReference>
<organism evidence="1 2">
    <name type="scientific">Golovinomyces cichoracearum</name>
    <dbReference type="NCBI Taxonomy" id="62708"/>
    <lineage>
        <taxon>Eukaryota</taxon>
        <taxon>Fungi</taxon>
        <taxon>Dikarya</taxon>
        <taxon>Ascomycota</taxon>
        <taxon>Pezizomycotina</taxon>
        <taxon>Leotiomycetes</taxon>
        <taxon>Erysiphales</taxon>
        <taxon>Erysiphaceae</taxon>
        <taxon>Golovinomyces</taxon>
    </lineage>
</organism>
<accession>A0A420IJ93</accession>
<evidence type="ECO:0000313" key="2">
    <source>
        <dbReference type="Proteomes" id="UP000285405"/>
    </source>
</evidence>
<sequence length="69" mass="7777">MISGSLVNLAQSEKWPPMTSDLIDWGTKQGIEMDSPSNRRIKNGQSPGFIAEELRQIQRTKETRKTCQG</sequence>
<comment type="caution">
    <text evidence="1">The sequence shown here is derived from an EMBL/GenBank/DDBJ whole genome shotgun (WGS) entry which is preliminary data.</text>
</comment>
<reference evidence="1 2" key="1">
    <citation type="journal article" date="2018" name="BMC Genomics">
        <title>Comparative genome analyses reveal sequence features reflecting distinct modes of host-adaptation between dicot and monocot powdery mildew.</title>
        <authorList>
            <person name="Wu Y."/>
            <person name="Ma X."/>
            <person name="Pan Z."/>
            <person name="Kale S.D."/>
            <person name="Song Y."/>
            <person name="King H."/>
            <person name="Zhang Q."/>
            <person name="Presley C."/>
            <person name="Deng X."/>
            <person name="Wei C.I."/>
            <person name="Xiao S."/>
        </authorList>
    </citation>
    <scope>NUCLEOTIDE SEQUENCE [LARGE SCALE GENOMIC DNA]</scope>
    <source>
        <strain evidence="1">UCSC1</strain>
    </source>
</reference>
<name>A0A420IJ93_9PEZI</name>
<protein>
    <submittedName>
        <fullName evidence="1">Uncharacterized protein</fullName>
    </submittedName>
</protein>
<proteinExistence type="predicted"/>
<dbReference type="AlphaFoldDB" id="A0A420IJ93"/>
<evidence type="ECO:0000313" key="1">
    <source>
        <dbReference type="EMBL" id="RKF74620.1"/>
    </source>
</evidence>
<gene>
    <name evidence="1" type="ORF">GcC1_083028</name>
</gene>
<dbReference type="EMBL" id="MCBR01008383">
    <property type="protein sequence ID" value="RKF74620.1"/>
    <property type="molecule type" value="Genomic_DNA"/>
</dbReference>